<evidence type="ECO:0000313" key="2">
    <source>
        <dbReference type="Proteomes" id="UP000008881"/>
    </source>
</evidence>
<dbReference type="PATRIC" id="fig|1028307.3.peg.20"/>
<dbReference type="Proteomes" id="UP000008881">
    <property type="component" value="Chromosome"/>
</dbReference>
<gene>
    <name evidence="1" type="ordered locus">EAE_00135</name>
</gene>
<protein>
    <submittedName>
        <fullName evidence="1">Uncharacterized protein</fullName>
    </submittedName>
</protein>
<reference evidence="1 2" key="1">
    <citation type="journal article" date="2012" name="J. Bacteriol.">
        <title>Complete genome sequence of Enterobacter aerogenes KCTC 2190.</title>
        <authorList>
            <person name="Shin S.H."/>
            <person name="Kim S."/>
            <person name="Kim J.Y."/>
            <person name="Lee S."/>
            <person name="Um Y."/>
            <person name="Oh M.K."/>
            <person name="Kim Y.R."/>
            <person name="Lee J."/>
            <person name="Yang K.S."/>
        </authorList>
    </citation>
    <scope>NUCLEOTIDE SEQUENCE [LARGE SCALE GENOMIC DNA]</scope>
    <source>
        <strain evidence="1 2">KCTC 2190</strain>
    </source>
</reference>
<dbReference type="AlphaFoldDB" id="A0A0H3FI82"/>
<sequence>MCMKQQPTKCAVDEWGNLVNAEDFRYPSFWKLYCFYCKSPVVLVLAPNGQVSHFLHDETFMVSADFMACPNVECS</sequence>
<evidence type="ECO:0000313" key="1">
    <source>
        <dbReference type="EMBL" id="AEG94966.1"/>
    </source>
</evidence>
<keyword evidence="2" id="KW-1185">Reference proteome</keyword>
<dbReference type="eggNOG" id="ENOG502ZJH2">
    <property type="taxonomic scope" value="Bacteria"/>
</dbReference>
<organism evidence="1 2">
    <name type="scientific">Klebsiella aerogenes (strain ATCC 13048 / DSM 30053 / CCUG 1429 / JCM 1235 / KCTC 2190 / NBRC 13534 / NCIMB 10102 / NCTC 10006 / CDC 819-56)</name>
    <name type="common">Enterobacter aerogenes</name>
    <dbReference type="NCBI Taxonomy" id="1028307"/>
    <lineage>
        <taxon>Bacteria</taxon>
        <taxon>Pseudomonadati</taxon>
        <taxon>Pseudomonadota</taxon>
        <taxon>Gammaproteobacteria</taxon>
        <taxon>Enterobacterales</taxon>
        <taxon>Enterobacteriaceae</taxon>
        <taxon>Klebsiella/Raoultella group</taxon>
        <taxon>Klebsiella</taxon>
    </lineage>
</organism>
<dbReference type="HOGENOM" id="CLU_2665330_0_0_6"/>
<dbReference type="KEGG" id="eae:EAE_00135"/>
<dbReference type="EMBL" id="CP002824">
    <property type="protein sequence ID" value="AEG94966.1"/>
    <property type="molecule type" value="Genomic_DNA"/>
</dbReference>
<accession>A0A0H3FI82</accession>
<dbReference type="OrthoDB" id="6632154at2"/>
<name>A0A0H3FI82_KLEAK</name>
<proteinExistence type="predicted"/>